<organism evidence="1 2">
    <name type="scientific">Nitrosospira multiformis</name>
    <dbReference type="NCBI Taxonomy" id="1231"/>
    <lineage>
        <taxon>Bacteria</taxon>
        <taxon>Pseudomonadati</taxon>
        <taxon>Pseudomonadota</taxon>
        <taxon>Betaproteobacteria</taxon>
        <taxon>Nitrosomonadales</taxon>
        <taxon>Nitrosomonadaceae</taxon>
        <taxon>Nitrosospira</taxon>
    </lineage>
</organism>
<dbReference type="Pfam" id="PF10765">
    <property type="entry name" value="Phage_P22_NinX"/>
    <property type="match status" value="1"/>
</dbReference>
<reference evidence="1 2" key="1">
    <citation type="submission" date="2016-10" db="EMBL/GenBank/DDBJ databases">
        <authorList>
            <person name="de Groot N.N."/>
        </authorList>
    </citation>
    <scope>NUCLEOTIDE SEQUENCE [LARGE SCALE GENOMIC DNA]</scope>
    <source>
        <strain evidence="1 2">Nl7</strain>
    </source>
</reference>
<protein>
    <recommendedName>
        <fullName evidence="3">DUF2591 domain-containing protein</fullName>
    </recommendedName>
</protein>
<sequence>MKKVSDLTGSELDFFVAKAEGKIVSARRYVPVMTKCQEISLTAWEEYSPSTDWSQGGPIIKREKIGILPRIDGSWYAEIPKELKQDGLFAVGETPLVAAMRYFVADKFGEEVEE</sequence>
<proteinExistence type="predicted"/>
<accession>A0A1I0GIH7</accession>
<evidence type="ECO:0008006" key="3">
    <source>
        <dbReference type="Google" id="ProtNLM"/>
    </source>
</evidence>
<dbReference type="OrthoDB" id="8564427at2"/>
<evidence type="ECO:0000313" key="1">
    <source>
        <dbReference type="EMBL" id="SET69926.1"/>
    </source>
</evidence>
<dbReference type="EMBL" id="FOHI01000013">
    <property type="protein sequence ID" value="SET69926.1"/>
    <property type="molecule type" value="Genomic_DNA"/>
</dbReference>
<dbReference type="AlphaFoldDB" id="A0A1I0GIH7"/>
<dbReference type="Proteomes" id="UP000183339">
    <property type="component" value="Unassembled WGS sequence"/>
</dbReference>
<evidence type="ECO:0000313" key="2">
    <source>
        <dbReference type="Proteomes" id="UP000183339"/>
    </source>
</evidence>
<dbReference type="InterPro" id="IPR019701">
    <property type="entry name" value="Phage_P22_NinX"/>
</dbReference>
<name>A0A1I0GIH7_9PROT</name>
<gene>
    <name evidence="1" type="ORF">SAMN05216412_11331</name>
</gene>
<dbReference type="RefSeq" id="WP_074709318.1">
    <property type="nucleotide sequence ID" value="NZ_FOHI01000013.1"/>
</dbReference>